<dbReference type="Proteomes" id="UP001158576">
    <property type="component" value="Chromosome PAR"/>
</dbReference>
<dbReference type="PANTHER" id="PTHR45964">
    <property type="entry name" value="WSCD FAMILY MEMBER CG9164"/>
    <property type="match status" value="1"/>
</dbReference>
<dbReference type="EMBL" id="OU015568">
    <property type="protein sequence ID" value="CAG5089198.1"/>
    <property type="molecule type" value="Genomic_DNA"/>
</dbReference>
<evidence type="ECO:0000313" key="4">
    <source>
        <dbReference type="Proteomes" id="UP001158576"/>
    </source>
</evidence>
<evidence type="ECO:0000313" key="3">
    <source>
        <dbReference type="EMBL" id="CAG5089198.1"/>
    </source>
</evidence>
<protein>
    <submittedName>
        <fullName evidence="3">Oidioi.mRNA.OKI2018_I69.PAR.g12122.t1.cds</fullName>
    </submittedName>
</protein>
<reference evidence="3 4" key="1">
    <citation type="submission" date="2021-04" db="EMBL/GenBank/DDBJ databases">
        <authorList>
            <person name="Bliznina A."/>
        </authorList>
    </citation>
    <scope>NUCLEOTIDE SEQUENCE [LARGE SCALE GENOMIC DNA]</scope>
</reference>
<comment type="similarity">
    <text evidence="1">Belongs to the WSCD family.</text>
</comment>
<organism evidence="3 4">
    <name type="scientific">Oikopleura dioica</name>
    <name type="common">Tunicate</name>
    <dbReference type="NCBI Taxonomy" id="34765"/>
    <lineage>
        <taxon>Eukaryota</taxon>
        <taxon>Metazoa</taxon>
        <taxon>Chordata</taxon>
        <taxon>Tunicata</taxon>
        <taxon>Appendicularia</taxon>
        <taxon>Copelata</taxon>
        <taxon>Oikopleuridae</taxon>
        <taxon>Oikopleura</taxon>
    </lineage>
</organism>
<dbReference type="InterPro" id="IPR027417">
    <property type="entry name" value="P-loop_NTPase"/>
</dbReference>
<keyword evidence="4" id="KW-1185">Reference proteome</keyword>
<dbReference type="SUPFAM" id="SSF52540">
    <property type="entry name" value="P-loop containing nucleoside triphosphate hydrolases"/>
    <property type="match status" value="1"/>
</dbReference>
<feature type="chain" id="PRO_5046137962" evidence="2">
    <location>
        <begin position="23"/>
        <end position="352"/>
    </location>
</feature>
<accession>A0ABN7S692</accession>
<gene>
    <name evidence="3" type="ORF">OKIOD_LOCUS3680</name>
</gene>
<sequence>MPPNGKCLAIPVLLVMIILCEIRTGMINSWMTGQAVRSSNQCMKKLGSYKEYPVVVLGCFPASGSSRVRRAIEDATGVYTGSSMNEEYFHKLGFEGELEQYASGRVIASKNQGIAFVEYTEGMIVLGTVRNPYDAITADFHRQARQAHLGYATPEEYAQSEEWQTCKESYIMRWSATALFFAQFANVTEVPLKTVFYEDFVENPVQETHNILGFYKKNFDFKPKNLNWDCVTKGQEMLESRDHSVHKTDIFSEGDIKALDTEVAYLQDRLKSLLSFFKALKLPDVPNSYYHSGKAPKTLPSPEDAINAHGTMTKIKRAITPRYTFIKEGTYEFHNPQSTSFLQYGWINTKKL</sequence>
<dbReference type="PANTHER" id="PTHR45964:SF5">
    <property type="entry name" value="WSCD FAMILY MEMBER CG9164"/>
    <property type="match status" value="1"/>
</dbReference>
<proteinExistence type="inferred from homology"/>
<dbReference type="InterPro" id="IPR051589">
    <property type="entry name" value="Sialate-O-sulfotransferase"/>
</dbReference>
<name>A0ABN7S692_OIKDI</name>
<dbReference type="Gene3D" id="3.40.50.300">
    <property type="entry name" value="P-loop containing nucleotide triphosphate hydrolases"/>
    <property type="match status" value="1"/>
</dbReference>
<keyword evidence="2" id="KW-0732">Signal</keyword>
<evidence type="ECO:0000256" key="1">
    <source>
        <dbReference type="ARBA" id="ARBA00010236"/>
    </source>
</evidence>
<evidence type="ECO:0000256" key="2">
    <source>
        <dbReference type="SAM" id="SignalP"/>
    </source>
</evidence>
<feature type="signal peptide" evidence="2">
    <location>
        <begin position="1"/>
        <end position="22"/>
    </location>
</feature>